<dbReference type="PANTHER" id="PTHR47396">
    <property type="entry name" value="TYPE I RESTRICTION ENZYME ECOKI R PROTEIN"/>
    <property type="match status" value="1"/>
</dbReference>
<dbReference type="GO" id="GO:0004519">
    <property type="term" value="F:endonuclease activity"/>
    <property type="evidence" value="ECO:0007669"/>
    <property type="project" value="UniProtKB-KW"/>
</dbReference>
<protein>
    <submittedName>
        <fullName evidence="2">Restriction endonuclease subunit R</fullName>
    </submittedName>
</protein>
<dbReference type="SUPFAM" id="SSF52540">
    <property type="entry name" value="P-loop containing nucleoside triphosphate hydrolases"/>
    <property type="match status" value="2"/>
</dbReference>
<sequence>MMLTLKPYQDRCLDDLAKYLESAALQGGKMAFMYQVERAYHSVPQLPGLPYVCLRVPTGGGKTLMACHAVGLATEQYLRAERALCLWLVPSNAILEQTLKALRDRSHPYHQALASHFSGEVRVMDVSEALSLSRGDAEGAACVIVSTLQAFRVEETDGRKVYEASGMLMQHFSGLDPALEEALEQGPDRKPVPSLCNVLRLHRPVVIVDEAHNARTSLSFDTLARFRPACILEFTATPQTNHAPDRGEIASNVLCHVSARELKADGMVKLPIHLKTWADWHEAVADALQMQRELERLAREEEKETGEYLRPIVLFQAQARSQQRETLTPDVLKKALVDDFRVPPGQIAIATGDTREIDGVDLKDRTQPIRFIITVQALKEGWDCPFAYILCALAETGSARAVEQVLGRILRLPGATKKHRAELDCAYAFVTSDRFAAAATQLKDALVANGFERMEADDLVGTFEEPRLPLQPGGLFAPRGEAVSQAPDLAKLPESLRSVIQYDPQEGTISIPGAASESDVEALQSAFDRPEDKEAIRRIVEQKKARVTPRMDVQARPPFVIPALALRTGTRARLFDEEPLLEIAFDLNQCSPDMPEDLFPPAHAVREGDEAVIDVTEDGRLDVQFKDELHGQLQKLWNEPDWTIAALAGWLDRHVRHMDVGQAQFALFAHGVVTYLVNAKGWKIGTLGRQRFRLAAALQAFVAWHRDRHRNLIYQQFLFGPEKARLEVSPEVVFTLTEEDYAPHEFFRGVTFARHAFSCVGELNDLELECARLLDSHRLVKRWVRNIECRLTSFWLQTPSDKFYPDFLAELVDGRYLVVECKGEDRWSNDDSKEKRAIGDLWAERSNGKCLFVMPKGADWAVIGRALSQ</sequence>
<comment type="caution">
    <text evidence="2">The sequence shown here is derived from an EMBL/GenBank/DDBJ whole genome shotgun (WGS) entry which is preliminary data.</text>
</comment>
<gene>
    <name evidence="2" type="ORF">ENV54_12130</name>
</gene>
<dbReference type="Gene3D" id="3.40.50.300">
    <property type="entry name" value="P-loop containing nucleotide triphosphate hydrolases"/>
    <property type="match status" value="2"/>
</dbReference>
<dbReference type="InterPro" id="IPR027417">
    <property type="entry name" value="P-loop_NTPase"/>
</dbReference>
<dbReference type="EMBL" id="DTGT01000396">
    <property type="protein sequence ID" value="HGH62032.1"/>
    <property type="molecule type" value="Genomic_DNA"/>
</dbReference>
<keyword evidence="2" id="KW-0255">Endonuclease</keyword>
<dbReference type="Pfam" id="PF04851">
    <property type="entry name" value="ResIII"/>
    <property type="match status" value="1"/>
</dbReference>
<keyword evidence="2" id="KW-0540">Nuclease</keyword>
<dbReference type="SMART" id="SM00487">
    <property type="entry name" value="DEXDc"/>
    <property type="match status" value="1"/>
</dbReference>
<evidence type="ECO:0000259" key="1">
    <source>
        <dbReference type="SMART" id="SM00487"/>
    </source>
</evidence>
<dbReference type="GO" id="GO:0003677">
    <property type="term" value="F:DNA binding"/>
    <property type="evidence" value="ECO:0007669"/>
    <property type="project" value="InterPro"/>
</dbReference>
<dbReference type="InterPro" id="IPR050742">
    <property type="entry name" value="Helicase_Restrict-Modif_Enz"/>
</dbReference>
<dbReference type="GO" id="GO:0016787">
    <property type="term" value="F:hydrolase activity"/>
    <property type="evidence" value="ECO:0007669"/>
    <property type="project" value="InterPro"/>
</dbReference>
<feature type="domain" description="Helicase ATP-binding" evidence="1">
    <location>
        <begin position="1"/>
        <end position="275"/>
    </location>
</feature>
<dbReference type="GO" id="GO:0005524">
    <property type="term" value="F:ATP binding"/>
    <property type="evidence" value="ECO:0007669"/>
    <property type="project" value="InterPro"/>
</dbReference>
<name>A0A7C4EVH9_9BACT</name>
<reference evidence="2" key="1">
    <citation type="journal article" date="2020" name="mSystems">
        <title>Genome- and Community-Level Interaction Insights into Carbon Utilization and Element Cycling Functions of Hydrothermarchaeota in Hydrothermal Sediment.</title>
        <authorList>
            <person name="Zhou Z."/>
            <person name="Liu Y."/>
            <person name="Xu W."/>
            <person name="Pan J."/>
            <person name="Luo Z.H."/>
            <person name="Li M."/>
        </authorList>
    </citation>
    <scope>NUCLEOTIDE SEQUENCE [LARGE SCALE GENOMIC DNA]</scope>
    <source>
        <strain evidence="2">SpSt-769</strain>
    </source>
</reference>
<proteinExistence type="predicted"/>
<keyword evidence="2" id="KW-0378">Hydrolase</keyword>
<dbReference type="AlphaFoldDB" id="A0A7C4EVH9"/>
<dbReference type="InterPro" id="IPR014001">
    <property type="entry name" value="Helicase_ATP-bd"/>
</dbReference>
<dbReference type="GO" id="GO:0005829">
    <property type="term" value="C:cytosol"/>
    <property type="evidence" value="ECO:0007669"/>
    <property type="project" value="TreeGrafter"/>
</dbReference>
<dbReference type="PANTHER" id="PTHR47396:SF1">
    <property type="entry name" value="ATP-DEPENDENT HELICASE IRC3-RELATED"/>
    <property type="match status" value="1"/>
</dbReference>
<accession>A0A7C4EVH9</accession>
<evidence type="ECO:0000313" key="2">
    <source>
        <dbReference type="EMBL" id="HGH62032.1"/>
    </source>
</evidence>
<organism evidence="2">
    <name type="scientific">Desulfomonile tiedjei</name>
    <dbReference type="NCBI Taxonomy" id="2358"/>
    <lineage>
        <taxon>Bacteria</taxon>
        <taxon>Pseudomonadati</taxon>
        <taxon>Thermodesulfobacteriota</taxon>
        <taxon>Desulfomonilia</taxon>
        <taxon>Desulfomonilales</taxon>
        <taxon>Desulfomonilaceae</taxon>
        <taxon>Desulfomonile</taxon>
    </lineage>
</organism>
<dbReference type="InterPro" id="IPR006935">
    <property type="entry name" value="Helicase/UvrB_N"/>
</dbReference>